<accession>A0A2M7M142</accession>
<evidence type="ECO:0000313" key="3">
    <source>
        <dbReference type="Proteomes" id="UP000229708"/>
    </source>
</evidence>
<evidence type="ECO:0000259" key="1">
    <source>
        <dbReference type="PROSITE" id="PS50234"/>
    </source>
</evidence>
<dbReference type="Gene3D" id="3.40.50.410">
    <property type="entry name" value="von Willebrand factor, type A domain"/>
    <property type="match status" value="1"/>
</dbReference>
<dbReference type="EMBL" id="PFJI01000020">
    <property type="protein sequence ID" value="PIX74425.1"/>
    <property type="molecule type" value="Genomic_DNA"/>
</dbReference>
<comment type="caution">
    <text evidence="2">The sequence shown here is derived from an EMBL/GenBank/DDBJ whole genome shotgun (WGS) entry which is preliminary data.</text>
</comment>
<protein>
    <recommendedName>
        <fullName evidence="1">VWFA domain-containing protein</fullName>
    </recommendedName>
</protein>
<feature type="domain" description="VWFA" evidence="1">
    <location>
        <begin position="106"/>
        <end position="296"/>
    </location>
</feature>
<name>A0A2M7M142_9BACT</name>
<gene>
    <name evidence="2" type="ORF">COZ39_00485</name>
</gene>
<organism evidence="2 3">
    <name type="scientific">Candidatus Roizmanbacteria bacterium CG_4_10_14_3_um_filter_33_21</name>
    <dbReference type="NCBI Taxonomy" id="1974830"/>
    <lineage>
        <taxon>Bacteria</taxon>
        <taxon>Candidatus Roizmaniibacteriota</taxon>
    </lineage>
</organism>
<dbReference type="SMART" id="SM00327">
    <property type="entry name" value="VWA"/>
    <property type="match status" value="1"/>
</dbReference>
<reference evidence="3" key="1">
    <citation type="submission" date="2017-09" db="EMBL/GenBank/DDBJ databases">
        <title>Depth-based differentiation of microbial function through sediment-hosted aquifers and enrichment of novel symbionts in the deep terrestrial subsurface.</title>
        <authorList>
            <person name="Probst A.J."/>
            <person name="Ladd B."/>
            <person name="Jarett J.K."/>
            <person name="Geller-Mcgrath D.E."/>
            <person name="Sieber C.M.K."/>
            <person name="Emerson J.B."/>
            <person name="Anantharaman K."/>
            <person name="Thomas B.C."/>
            <person name="Malmstrom R."/>
            <person name="Stieglmeier M."/>
            <person name="Klingl A."/>
            <person name="Woyke T."/>
            <person name="Ryan C.M."/>
            <person name="Banfield J.F."/>
        </authorList>
    </citation>
    <scope>NUCLEOTIDE SEQUENCE [LARGE SCALE GENOMIC DNA]</scope>
</reference>
<dbReference type="AlphaFoldDB" id="A0A2M7M142"/>
<evidence type="ECO:0000313" key="2">
    <source>
        <dbReference type="EMBL" id="PIX74425.1"/>
    </source>
</evidence>
<dbReference type="PROSITE" id="PS50234">
    <property type="entry name" value="VWFA"/>
    <property type="match status" value="1"/>
</dbReference>
<dbReference type="SUPFAM" id="SSF53300">
    <property type="entry name" value="vWA-like"/>
    <property type="match status" value="1"/>
</dbReference>
<sequence length="401" mass="44225">MILILLLAGGVLSLFRAGKSLQKINSPSSAIPEIKKSSSTIMNSLKSTITPTTTLTKTKYDIDTDGDSYPDFLEIAIDYDPNKDECLASNPCDDPEFKNVSTPKVNVIFILDSSGSMAQMAGSEQKMAVAKGALSKYIANLPEQVNVGLMVYGHTGSNNTSDKTLSCNSIEMIYPLGKIDKNVFSQKINTFQPTGWTPIGSSLLITKQVFSGHEKEKNMILLISDGIETCDSNPVGAATEVKNAGLDLTIDVIGFNLDSNARSQLKQVATIGGGTYFDAQTSQDFKKVADTWWENFRATNKFLACSTTNLFRDTDCLYNKYMKAIKYLLNLRDSAQGDNHQFFKSVPATTQADDDPVLIQALIDKIGKEYDLRVKQPSEVHNQDLQRFREQEKIYNTPTPN</sequence>
<dbReference type="Pfam" id="PF00092">
    <property type="entry name" value="VWA"/>
    <property type="match status" value="1"/>
</dbReference>
<dbReference type="Proteomes" id="UP000229708">
    <property type="component" value="Unassembled WGS sequence"/>
</dbReference>
<dbReference type="InterPro" id="IPR002035">
    <property type="entry name" value="VWF_A"/>
</dbReference>
<dbReference type="InterPro" id="IPR036465">
    <property type="entry name" value="vWFA_dom_sf"/>
</dbReference>
<proteinExistence type="predicted"/>